<dbReference type="InterPro" id="IPR050943">
    <property type="entry name" value="Glycosyltr_29_Sialyltrsf"/>
</dbReference>
<protein>
    <submittedName>
        <fullName evidence="14">Alpha-2,8-sialyltransferase 8B-like</fullName>
    </submittedName>
</protein>
<keyword evidence="4" id="KW-0808">Transferase</keyword>
<gene>
    <name evidence="14" type="primary">LOC102807205</name>
</gene>
<evidence type="ECO:0000256" key="4">
    <source>
        <dbReference type="ARBA" id="ARBA00022679"/>
    </source>
</evidence>
<evidence type="ECO:0000256" key="3">
    <source>
        <dbReference type="ARBA" id="ARBA00022676"/>
    </source>
</evidence>
<keyword evidence="7 12" id="KW-1133">Transmembrane helix</keyword>
<dbReference type="Gene3D" id="3.90.1480.20">
    <property type="entry name" value="Glycosyl transferase family 29"/>
    <property type="match status" value="1"/>
</dbReference>
<dbReference type="PIRSF" id="PIRSF005557">
    <property type="entry name" value="Sialyl_trans"/>
    <property type="match status" value="1"/>
</dbReference>
<evidence type="ECO:0000256" key="6">
    <source>
        <dbReference type="ARBA" id="ARBA00022968"/>
    </source>
</evidence>
<feature type="transmembrane region" description="Helical" evidence="12">
    <location>
        <begin position="9"/>
        <end position="25"/>
    </location>
</feature>
<keyword evidence="5 12" id="KW-0812">Transmembrane</keyword>
<comment type="subcellular location">
    <subcellularLocation>
        <location evidence="1">Golgi apparatus membrane</location>
        <topology evidence="1">Single-pass type II membrane protein</topology>
    </subcellularLocation>
</comment>
<evidence type="ECO:0000256" key="8">
    <source>
        <dbReference type="ARBA" id="ARBA00023034"/>
    </source>
</evidence>
<dbReference type="Pfam" id="PF00777">
    <property type="entry name" value="Glyco_transf_29"/>
    <property type="match status" value="1"/>
</dbReference>
<keyword evidence="10" id="KW-1015">Disulfide bond</keyword>
<proteinExistence type="inferred from homology"/>
<dbReference type="RefSeq" id="XP_006812617.1">
    <property type="nucleotide sequence ID" value="XM_006812554.1"/>
</dbReference>
<evidence type="ECO:0000256" key="11">
    <source>
        <dbReference type="ARBA" id="ARBA00023180"/>
    </source>
</evidence>
<evidence type="ECO:0000256" key="1">
    <source>
        <dbReference type="ARBA" id="ARBA00004323"/>
    </source>
</evidence>
<keyword evidence="13" id="KW-1185">Reference proteome</keyword>
<keyword evidence="6" id="KW-0735">Signal-anchor</keyword>
<dbReference type="InterPro" id="IPR012163">
    <property type="entry name" value="Sialyl_trans"/>
</dbReference>
<keyword evidence="8" id="KW-0333">Golgi apparatus</keyword>
<dbReference type="PANTHER" id="PTHR11987:SF53">
    <property type="entry name" value="ALPHA-2,8-SIALYLTRANSFERASE 8F-LIKE"/>
    <property type="match status" value="1"/>
</dbReference>
<evidence type="ECO:0000256" key="2">
    <source>
        <dbReference type="ARBA" id="ARBA00006003"/>
    </source>
</evidence>
<dbReference type="GeneID" id="102807205"/>
<sequence length="338" mass="38764">MMKYSTRRLCVWGGLLGIVYITFIYRHNILAYSALVYWKANWGELNTAASLLHHHKFDKTRFAEVRKDLKKFINIQEPVLCQANTKIGYKYYGIYFKEDVKIDEVKRGLLAKTFPPKKSRFSKCAIVGNGGILKNSSCGKEIDKSDFVFRMNMPRIQEFVNDAGRKTNLTSIACSAKTISDDGDPCGAYYSKEFLNSLKEYNGYLLWVPSSWTHASSMKSAFTFAELLQKNSNLQLVLSNAEYSHKFSEYWHINGKSISSGMTMVSIGLSFCEEIHLYGFWPFPVDTSGNSLPMHYSEDIPWTTYQWTHGFSTEFSLLTELHRQGVLKLHVENCDLNI</sequence>
<evidence type="ECO:0000256" key="12">
    <source>
        <dbReference type="SAM" id="Phobius"/>
    </source>
</evidence>
<evidence type="ECO:0000256" key="9">
    <source>
        <dbReference type="ARBA" id="ARBA00023136"/>
    </source>
</evidence>
<comment type="similarity">
    <text evidence="2">Belongs to the glycosyltransferase 29 family.</text>
</comment>
<dbReference type="Proteomes" id="UP000694865">
    <property type="component" value="Unplaced"/>
</dbReference>
<organism evidence="13 14">
    <name type="scientific">Saccoglossus kowalevskii</name>
    <name type="common">Acorn worm</name>
    <dbReference type="NCBI Taxonomy" id="10224"/>
    <lineage>
        <taxon>Eukaryota</taxon>
        <taxon>Metazoa</taxon>
        <taxon>Hemichordata</taxon>
        <taxon>Enteropneusta</taxon>
        <taxon>Harrimaniidae</taxon>
        <taxon>Saccoglossus</taxon>
    </lineage>
</organism>
<evidence type="ECO:0000313" key="13">
    <source>
        <dbReference type="Proteomes" id="UP000694865"/>
    </source>
</evidence>
<dbReference type="CDD" id="cd23963">
    <property type="entry name" value="GT29_ST8SIA"/>
    <property type="match status" value="1"/>
</dbReference>
<name>A0ABM0LXX6_SACKO</name>
<reference evidence="14" key="1">
    <citation type="submission" date="2025-08" db="UniProtKB">
        <authorList>
            <consortium name="RefSeq"/>
        </authorList>
    </citation>
    <scope>IDENTIFICATION</scope>
    <source>
        <tissue evidence="14">Testes</tissue>
    </source>
</reference>
<keyword evidence="9 12" id="KW-0472">Membrane</keyword>
<dbReference type="PANTHER" id="PTHR11987">
    <property type="entry name" value="ALPHA-2,8-SIALYLTRANSFERASE"/>
    <property type="match status" value="1"/>
</dbReference>
<dbReference type="InterPro" id="IPR001675">
    <property type="entry name" value="Glyco_trans_29"/>
</dbReference>
<keyword evidence="11" id="KW-0325">Glycoprotein</keyword>
<keyword evidence="3" id="KW-0328">Glycosyltransferase</keyword>
<accession>A0ABM0LXX6</accession>
<evidence type="ECO:0000256" key="7">
    <source>
        <dbReference type="ARBA" id="ARBA00022989"/>
    </source>
</evidence>
<dbReference type="InterPro" id="IPR038578">
    <property type="entry name" value="GT29-like_sf"/>
</dbReference>
<evidence type="ECO:0000256" key="10">
    <source>
        <dbReference type="ARBA" id="ARBA00023157"/>
    </source>
</evidence>
<evidence type="ECO:0000256" key="5">
    <source>
        <dbReference type="ARBA" id="ARBA00022692"/>
    </source>
</evidence>
<evidence type="ECO:0000313" key="14">
    <source>
        <dbReference type="RefSeq" id="XP_006812617.1"/>
    </source>
</evidence>